<comment type="subcellular location">
    <subcellularLocation>
        <location evidence="5">Cytoplasm</location>
    </subcellularLocation>
</comment>
<dbReference type="PROSITE" id="PS50122">
    <property type="entry name" value="CHEB"/>
    <property type="match status" value="1"/>
</dbReference>
<comment type="domain">
    <text evidence="5">Contains a C-terminal catalytic domain, and an N-terminal region which modulates catalytic activity.</text>
</comment>
<protein>
    <recommendedName>
        <fullName evidence="5">Protein-glutamate methylesterase/protein-glutamine glutaminase</fullName>
        <ecNumber evidence="5">3.1.1.61</ecNumber>
        <ecNumber evidence="5">3.5.1.44</ecNumber>
    </recommendedName>
</protein>
<evidence type="ECO:0000313" key="11">
    <source>
        <dbReference type="Proteomes" id="UP000018922"/>
    </source>
</evidence>
<dbReference type="KEGG" id="mgy:MGMSRv2__3728"/>
<feature type="active site" evidence="5 6">
    <location>
        <position position="172"/>
    </location>
</feature>
<dbReference type="eggNOG" id="COG2201">
    <property type="taxonomic scope" value="Bacteria"/>
</dbReference>
<feature type="domain" description="CheB-type methylesterase" evidence="9">
    <location>
        <begin position="160"/>
        <end position="350"/>
    </location>
</feature>
<dbReference type="PROSITE" id="PS50110">
    <property type="entry name" value="RESPONSE_REGULATORY"/>
    <property type="match status" value="1"/>
</dbReference>
<dbReference type="GO" id="GO:0050568">
    <property type="term" value="F:protein-glutamine glutaminase activity"/>
    <property type="evidence" value="ECO:0007669"/>
    <property type="project" value="UniProtKB-UniRule"/>
</dbReference>
<dbReference type="GO" id="GO:0005737">
    <property type="term" value="C:cytoplasm"/>
    <property type="evidence" value="ECO:0007669"/>
    <property type="project" value="UniProtKB-SubCell"/>
</dbReference>
<dbReference type="EC" id="3.5.1.44" evidence="5"/>
<dbReference type="InterPro" id="IPR000673">
    <property type="entry name" value="Sig_transdc_resp-reg_Me-estase"/>
</dbReference>
<organism evidence="10 11">
    <name type="scientific">Magnetospirillum gryphiswaldense (strain DSM 6361 / JCM 21280 / NBRC 15271 / MSR-1)</name>
    <dbReference type="NCBI Taxonomy" id="431944"/>
    <lineage>
        <taxon>Bacteria</taxon>
        <taxon>Pseudomonadati</taxon>
        <taxon>Pseudomonadota</taxon>
        <taxon>Alphaproteobacteria</taxon>
        <taxon>Rhodospirillales</taxon>
        <taxon>Rhodospirillaceae</taxon>
        <taxon>Magnetospirillum</taxon>
    </lineage>
</organism>
<comment type="catalytic activity">
    <reaction evidence="5">
        <text>L-glutaminyl-[protein] + H2O = L-glutamyl-[protein] + NH4(+)</text>
        <dbReference type="Rhea" id="RHEA:16441"/>
        <dbReference type="Rhea" id="RHEA-COMP:10207"/>
        <dbReference type="Rhea" id="RHEA-COMP:10208"/>
        <dbReference type="ChEBI" id="CHEBI:15377"/>
        <dbReference type="ChEBI" id="CHEBI:28938"/>
        <dbReference type="ChEBI" id="CHEBI:29973"/>
        <dbReference type="ChEBI" id="CHEBI:30011"/>
        <dbReference type="EC" id="3.5.1.44"/>
    </reaction>
</comment>
<dbReference type="PANTHER" id="PTHR42872">
    <property type="entry name" value="PROTEIN-GLUTAMATE METHYLESTERASE/PROTEIN-GLUTAMINE GLUTAMINASE"/>
    <property type="match status" value="1"/>
</dbReference>
<keyword evidence="1 5" id="KW-0963">Cytoplasm</keyword>
<dbReference type="CDD" id="cd16432">
    <property type="entry name" value="CheB_Rec"/>
    <property type="match status" value="1"/>
</dbReference>
<dbReference type="HOGENOM" id="CLU_000445_51_0_5"/>
<dbReference type="GO" id="GO:0000156">
    <property type="term" value="F:phosphorelay response regulator activity"/>
    <property type="evidence" value="ECO:0007669"/>
    <property type="project" value="InterPro"/>
</dbReference>
<name>V6F8G1_MAGGM</name>
<evidence type="ECO:0000256" key="6">
    <source>
        <dbReference type="PROSITE-ProRule" id="PRU00050"/>
    </source>
</evidence>
<dbReference type="Pfam" id="PF01339">
    <property type="entry name" value="CheB_methylest"/>
    <property type="match status" value="1"/>
</dbReference>
<evidence type="ECO:0000313" key="10">
    <source>
        <dbReference type="EMBL" id="CDL00943.1"/>
    </source>
</evidence>
<evidence type="ECO:0000256" key="5">
    <source>
        <dbReference type="HAMAP-Rule" id="MF_00099"/>
    </source>
</evidence>
<dbReference type="EC" id="3.1.1.61" evidence="5"/>
<keyword evidence="11" id="KW-1185">Reference proteome</keyword>
<dbReference type="Pfam" id="PF00072">
    <property type="entry name" value="Response_reg"/>
    <property type="match status" value="1"/>
</dbReference>
<keyword evidence="5 7" id="KW-0597">Phosphoprotein</keyword>
<dbReference type="SUPFAM" id="SSF52738">
    <property type="entry name" value="Methylesterase CheB, C-terminal domain"/>
    <property type="match status" value="1"/>
</dbReference>
<dbReference type="InterPro" id="IPR008248">
    <property type="entry name" value="CheB-like"/>
</dbReference>
<dbReference type="NCBIfam" id="NF001965">
    <property type="entry name" value="PRK00742.1"/>
    <property type="match status" value="1"/>
</dbReference>
<dbReference type="SMART" id="SM00448">
    <property type="entry name" value="REC"/>
    <property type="match status" value="1"/>
</dbReference>
<dbReference type="EMBL" id="HG794546">
    <property type="protein sequence ID" value="CDL00943.1"/>
    <property type="molecule type" value="Genomic_DNA"/>
</dbReference>
<dbReference type="SUPFAM" id="SSF52172">
    <property type="entry name" value="CheY-like"/>
    <property type="match status" value="1"/>
</dbReference>
<feature type="active site" evidence="5 6">
    <location>
        <position position="199"/>
    </location>
</feature>
<dbReference type="Gene3D" id="3.40.50.180">
    <property type="entry name" value="Methylesterase CheB, C-terminal domain"/>
    <property type="match status" value="1"/>
</dbReference>
<comment type="function">
    <text evidence="5">Involved in chemotaxis. Part of a chemotaxis signal transduction system that modulates chemotaxis in response to various stimuli. Catalyzes the demethylation of specific methylglutamate residues introduced into the chemoreceptors (methyl-accepting chemotaxis proteins or MCP) by CheR. Also mediates the irreversible deamidation of specific glutamine residues to glutamic acid.</text>
</comment>
<dbReference type="Proteomes" id="UP000018922">
    <property type="component" value="Chromosome I"/>
</dbReference>
<evidence type="ECO:0000256" key="4">
    <source>
        <dbReference type="ARBA" id="ARBA00048267"/>
    </source>
</evidence>
<accession>V6F8G1</accession>
<reference evidence="10 11" key="1">
    <citation type="journal article" date="2014" name="Genome Announc.">
        <title>Complete genome sequence of Magnetospirillum gryphiswaldense MSR-1.</title>
        <authorList>
            <person name="Wang X."/>
            <person name="Wang Q."/>
            <person name="Zhang W."/>
            <person name="Wang Y."/>
            <person name="Li L."/>
            <person name="Wen T."/>
            <person name="Zhang T."/>
            <person name="Zhang Y."/>
            <person name="Xu J."/>
            <person name="Hu J."/>
            <person name="Li S."/>
            <person name="Liu L."/>
            <person name="Liu J."/>
            <person name="Jiang W."/>
            <person name="Tian J."/>
            <person name="Li Y."/>
            <person name="Schuler D."/>
            <person name="Wang L."/>
            <person name="Li J."/>
        </authorList>
    </citation>
    <scope>NUCLEOTIDE SEQUENCE [LARGE SCALE GENOMIC DNA]</scope>
    <source>
        <strain evidence="11">DSM 6361 / JCM 21280 / NBRC 15271 / MSR-1</strain>
    </source>
</reference>
<evidence type="ECO:0000256" key="1">
    <source>
        <dbReference type="ARBA" id="ARBA00022490"/>
    </source>
</evidence>
<dbReference type="InterPro" id="IPR035909">
    <property type="entry name" value="CheB_C"/>
</dbReference>
<keyword evidence="2 5" id="KW-0145">Chemotaxis</keyword>
<feature type="active site" evidence="5 6">
    <location>
        <position position="292"/>
    </location>
</feature>
<comment type="PTM">
    <text evidence="5">Phosphorylated by CheA. Phosphorylation of the N-terminal regulatory domain activates the methylesterase activity.</text>
</comment>
<gene>
    <name evidence="10" type="primary">cheB3</name>
    <name evidence="5" type="synonym">cheB</name>
    <name evidence="10" type="ordered locus">MGMSRv2__3728</name>
</gene>
<dbReference type="Gene3D" id="3.40.50.2300">
    <property type="match status" value="1"/>
</dbReference>
<evidence type="ECO:0000256" key="7">
    <source>
        <dbReference type="PROSITE-ProRule" id="PRU00169"/>
    </source>
</evidence>
<dbReference type="HAMAP" id="MF_00099">
    <property type="entry name" value="CheB_chemtxs"/>
    <property type="match status" value="1"/>
</dbReference>
<dbReference type="GO" id="GO:0006935">
    <property type="term" value="P:chemotaxis"/>
    <property type="evidence" value="ECO:0007669"/>
    <property type="project" value="UniProtKB-UniRule"/>
</dbReference>
<dbReference type="AlphaFoldDB" id="V6F8G1"/>
<dbReference type="STRING" id="1430440.MGMSRv2__3728"/>
<proteinExistence type="inferred from homology"/>
<comment type="similarity">
    <text evidence="5">Belongs to the CheB family.</text>
</comment>
<dbReference type="InterPro" id="IPR011006">
    <property type="entry name" value="CheY-like_superfamily"/>
</dbReference>
<evidence type="ECO:0000256" key="2">
    <source>
        <dbReference type="ARBA" id="ARBA00022500"/>
    </source>
</evidence>
<dbReference type="PANTHER" id="PTHR42872:SF6">
    <property type="entry name" value="PROTEIN-GLUTAMATE METHYLESTERASE_PROTEIN-GLUTAMINE GLUTAMINASE"/>
    <property type="match status" value="1"/>
</dbReference>
<dbReference type="PIRSF" id="PIRSF000876">
    <property type="entry name" value="RR_chemtxs_CheB"/>
    <property type="match status" value="1"/>
</dbReference>
<dbReference type="GO" id="GO:0008984">
    <property type="term" value="F:protein-glutamate methylesterase activity"/>
    <property type="evidence" value="ECO:0007669"/>
    <property type="project" value="UniProtKB-UniRule"/>
</dbReference>
<evidence type="ECO:0000259" key="8">
    <source>
        <dbReference type="PROSITE" id="PS50110"/>
    </source>
</evidence>
<dbReference type="InterPro" id="IPR001789">
    <property type="entry name" value="Sig_transdc_resp-reg_receiver"/>
</dbReference>
<feature type="modified residue" description="4-aspartylphosphate" evidence="5 7">
    <location>
        <position position="58"/>
    </location>
</feature>
<sequence length="351" mass="36235">MTAPPIRVLLADDSALARGLLRGFLEADGGFQVVGEACHGREAVEMVLALRPDLVTMDLEMPVMGGLEAIAEIMASKAVPILVVSSVADAANAYAAVAKGAVDVVSKPSLDPDEQRDFVAKARLVSKIPVITHVRALRVGAPTVEAPPPRSQPALPVDLAAASGRAFFIASSTGGPQALAHLLTRLPADFPCPVLVAQHIADGFAAGMADWLGSLAPLPVRLATQGDLVAPGIIYVAPSERHLAVTHSRRLTLLERQSKDVYRPSCDALLESGAAVFGRRAVGIILTGMGRDGASGMAAIKEAGGTTIAQDEASSVIYGMNRVAVEQGAVDRVLALDAIAAAMAELAGRNG</sequence>
<comment type="catalytic activity">
    <reaction evidence="4 5">
        <text>[protein]-L-glutamate 5-O-methyl ester + H2O = L-glutamyl-[protein] + methanol + H(+)</text>
        <dbReference type="Rhea" id="RHEA:23236"/>
        <dbReference type="Rhea" id="RHEA-COMP:10208"/>
        <dbReference type="Rhea" id="RHEA-COMP:10311"/>
        <dbReference type="ChEBI" id="CHEBI:15377"/>
        <dbReference type="ChEBI" id="CHEBI:15378"/>
        <dbReference type="ChEBI" id="CHEBI:17790"/>
        <dbReference type="ChEBI" id="CHEBI:29973"/>
        <dbReference type="ChEBI" id="CHEBI:82795"/>
        <dbReference type="EC" id="3.1.1.61"/>
    </reaction>
</comment>
<evidence type="ECO:0000259" key="9">
    <source>
        <dbReference type="PROSITE" id="PS50122"/>
    </source>
</evidence>
<feature type="domain" description="Response regulatory" evidence="8">
    <location>
        <begin position="7"/>
        <end position="122"/>
    </location>
</feature>
<keyword evidence="3 5" id="KW-0378">Hydrolase</keyword>
<dbReference type="CDD" id="cd17541">
    <property type="entry name" value="REC_CheB-like"/>
    <property type="match status" value="1"/>
</dbReference>
<evidence type="ECO:0000256" key="3">
    <source>
        <dbReference type="ARBA" id="ARBA00022801"/>
    </source>
</evidence>